<comment type="caution">
    <text evidence="2">The sequence shown here is derived from an EMBL/GenBank/DDBJ whole genome shotgun (WGS) entry which is preliminary data.</text>
</comment>
<evidence type="ECO:0000259" key="1">
    <source>
        <dbReference type="Pfam" id="PF19054"/>
    </source>
</evidence>
<evidence type="ECO:0000313" key="2">
    <source>
        <dbReference type="EMBL" id="MQY06430.1"/>
    </source>
</evidence>
<sequence>MSGEKFGKIIGVVRSTVSRLESGELRLDEKQAAALDQHFATSGHFLRLLTYAKLGHDPDWFKEHVSYEARAFLLKIYELALIPGLLQTEEYARACFEAAGVEDVDAQVAARLARQKTLERSPRPLLWILLSQNVIEWPVGGPEVMRRQLGHLLDATRGSDAILRVVPRTTGATIGLDGAFKILSVAEGDVAYTEAHGGGRLILATQEARQFGIRWDRIGGNALPKDASRSMIEQVMEDMR</sequence>
<proteinExistence type="predicted"/>
<dbReference type="Pfam" id="PF19054">
    <property type="entry name" value="DUF5753"/>
    <property type="match status" value="1"/>
</dbReference>
<dbReference type="AlphaFoldDB" id="A0A7K0BZ32"/>
<organism evidence="2 3">
    <name type="scientific">Actinomadura macrotermitis</name>
    <dbReference type="NCBI Taxonomy" id="2585200"/>
    <lineage>
        <taxon>Bacteria</taxon>
        <taxon>Bacillati</taxon>
        <taxon>Actinomycetota</taxon>
        <taxon>Actinomycetes</taxon>
        <taxon>Streptosporangiales</taxon>
        <taxon>Thermomonosporaceae</taxon>
        <taxon>Actinomadura</taxon>
    </lineage>
</organism>
<dbReference type="InterPro" id="IPR001387">
    <property type="entry name" value="Cro/C1-type_HTH"/>
</dbReference>
<keyword evidence="3" id="KW-1185">Reference proteome</keyword>
<dbReference type="Proteomes" id="UP000487268">
    <property type="component" value="Unassembled WGS sequence"/>
</dbReference>
<protein>
    <recommendedName>
        <fullName evidence="1">DUF5753 domain-containing protein</fullName>
    </recommendedName>
</protein>
<dbReference type="CDD" id="cd00093">
    <property type="entry name" value="HTH_XRE"/>
    <property type="match status" value="1"/>
</dbReference>
<feature type="domain" description="DUF5753" evidence="1">
    <location>
        <begin position="62"/>
        <end position="234"/>
    </location>
</feature>
<accession>A0A7K0BZ32</accession>
<reference evidence="2 3" key="1">
    <citation type="submission" date="2019-10" db="EMBL/GenBank/DDBJ databases">
        <title>Actinomadura rubteroloni sp. nov. and Actinomadura macrotermitis sp. nov., isolated from the gut of fungus growing-termite Macrotermes natalensis.</title>
        <authorList>
            <person name="Benndorf R."/>
            <person name="Martin K."/>
            <person name="Kuefner M."/>
            <person name="De Beer W."/>
            <person name="Kaster A.-K."/>
            <person name="Vollmers J."/>
            <person name="Poulsen M."/>
            <person name="Beemelmanns C."/>
        </authorList>
    </citation>
    <scope>NUCLEOTIDE SEQUENCE [LARGE SCALE GENOMIC DNA]</scope>
    <source>
        <strain evidence="2 3">RB68</strain>
    </source>
</reference>
<name>A0A7K0BZ32_9ACTN</name>
<dbReference type="InterPro" id="IPR043917">
    <property type="entry name" value="DUF5753"/>
</dbReference>
<gene>
    <name evidence="2" type="ORF">ACRB68_45180</name>
</gene>
<evidence type="ECO:0000313" key="3">
    <source>
        <dbReference type="Proteomes" id="UP000487268"/>
    </source>
</evidence>
<dbReference type="EMBL" id="WEGH01000003">
    <property type="protein sequence ID" value="MQY06430.1"/>
    <property type="molecule type" value="Genomic_DNA"/>
</dbReference>